<feature type="domain" description="Transglutaminase-like" evidence="2">
    <location>
        <begin position="260"/>
        <end position="319"/>
    </location>
</feature>
<dbReference type="Pfam" id="PF01841">
    <property type="entry name" value="Transglut_core"/>
    <property type="match status" value="1"/>
</dbReference>
<protein>
    <submittedName>
        <fullName evidence="3">Transglutaminase domain-containing protein</fullName>
    </submittedName>
</protein>
<organism evidence="3 4">
    <name type="scientific">Rufibacter roseus</name>
    <dbReference type="NCBI Taxonomy" id="1567108"/>
    <lineage>
        <taxon>Bacteria</taxon>
        <taxon>Pseudomonadati</taxon>
        <taxon>Bacteroidota</taxon>
        <taxon>Cytophagia</taxon>
        <taxon>Cytophagales</taxon>
        <taxon>Hymenobacteraceae</taxon>
        <taxon>Rufibacter</taxon>
    </lineage>
</organism>
<proteinExistence type="predicted"/>
<keyword evidence="1" id="KW-1133">Transmembrane helix</keyword>
<name>A0ABW2DM12_9BACT</name>
<reference evidence="4" key="1">
    <citation type="journal article" date="2019" name="Int. J. Syst. Evol. Microbiol.">
        <title>The Global Catalogue of Microorganisms (GCM) 10K type strain sequencing project: providing services to taxonomists for standard genome sequencing and annotation.</title>
        <authorList>
            <consortium name="The Broad Institute Genomics Platform"/>
            <consortium name="The Broad Institute Genome Sequencing Center for Infectious Disease"/>
            <person name="Wu L."/>
            <person name="Ma J."/>
        </authorList>
    </citation>
    <scope>NUCLEOTIDE SEQUENCE [LARGE SCALE GENOMIC DNA]</scope>
    <source>
        <strain evidence="4">CGMCC 4.7393</strain>
    </source>
</reference>
<evidence type="ECO:0000313" key="4">
    <source>
        <dbReference type="Proteomes" id="UP001596405"/>
    </source>
</evidence>
<sequence length="348" mass="40731">MTLHYQVIPNRNPFGLLYKETVMLPIVVLLVLVLLCPGQLTAASEDYSFKKAEKLFSRGKYEKVLDQIRLLERNRFSKEGRLKYSLYKEVRYYHYKLSSRILLKKIGSLKESVGLYKRLFLLDSTKQFVNQPQYQDFKQLIIKTLESTVDKNNLAASRLFVDVLALQGDTVAAYRKVYPVKEALYLANKEALHEFIKNYDYSEIDRKALMVKKQSSIENQAFALTKDFKYDFEKVRAIYIWIVQNISYDYSYKIYDAQTTFKANKGVCSGFSYLFKEMCLKAGIKAYRIEGYAEGRPAGNHAWNSVEIEGYPFLIESTWASCIKEKTNYYYLISEKELSRTHKPEEVY</sequence>
<feature type="transmembrane region" description="Helical" evidence="1">
    <location>
        <begin position="21"/>
        <end position="40"/>
    </location>
</feature>
<dbReference type="InterPro" id="IPR038765">
    <property type="entry name" value="Papain-like_cys_pep_sf"/>
</dbReference>
<keyword evidence="1" id="KW-0812">Transmembrane</keyword>
<dbReference type="InterPro" id="IPR052557">
    <property type="entry name" value="CAP/Cytokinesis_protein"/>
</dbReference>
<dbReference type="InterPro" id="IPR002931">
    <property type="entry name" value="Transglutaminase-like"/>
</dbReference>
<keyword evidence="4" id="KW-1185">Reference proteome</keyword>
<gene>
    <name evidence="3" type="ORF">ACFQHR_08805</name>
</gene>
<dbReference type="Proteomes" id="UP001596405">
    <property type="component" value="Unassembled WGS sequence"/>
</dbReference>
<evidence type="ECO:0000256" key="1">
    <source>
        <dbReference type="SAM" id="Phobius"/>
    </source>
</evidence>
<accession>A0ABW2DM12</accession>
<dbReference type="EMBL" id="JBHSYQ010000003">
    <property type="protein sequence ID" value="MFC6997724.1"/>
    <property type="molecule type" value="Genomic_DNA"/>
</dbReference>
<evidence type="ECO:0000313" key="3">
    <source>
        <dbReference type="EMBL" id="MFC6997724.1"/>
    </source>
</evidence>
<dbReference type="SUPFAM" id="SSF54001">
    <property type="entry name" value="Cysteine proteinases"/>
    <property type="match status" value="1"/>
</dbReference>
<evidence type="ECO:0000259" key="2">
    <source>
        <dbReference type="SMART" id="SM00460"/>
    </source>
</evidence>
<dbReference type="PANTHER" id="PTHR46333">
    <property type="entry name" value="CYTOKINESIS PROTEIN 3"/>
    <property type="match status" value="1"/>
</dbReference>
<dbReference type="PANTHER" id="PTHR46333:SF2">
    <property type="entry name" value="CYTOKINESIS PROTEIN 3"/>
    <property type="match status" value="1"/>
</dbReference>
<keyword evidence="1" id="KW-0472">Membrane</keyword>
<dbReference type="Gene3D" id="3.10.620.30">
    <property type="match status" value="1"/>
</dbReference>
<comment type="caution">
    <text evidence="3">The sequence shown here is derived from an EMBL/GenBank/DDBJ whole genome shotgun (WGS) entry which is preliminary data.</text>
</comment>
<dbReference type="SMART" id="SM00460">
    <property type="entry name" value="TGc"/>
    <property type="match status" value="1"/>
</dbReference>
<dbReference type="RefSeq" id="WP_082882938.1">
    <property type="nucleotide sequence ID" value="NZ_JBHSYQ010000003.1"/>
</dbReference>